<proteinExistence type="predicted"/>
<gene>
    <name evidence="2" type="ORF">QTP81_04515</name>
</gene>
<dbReference type="InterPro" id="IPR016195">
    <property type="entry name" value="Pol/histidinol_Pase-like"/>
</dbReference>
<name>A0ABT7SUK0_9ALTE</name>
<keyword evidence="3" id="KW-1185">Reference proteome</keyword>
<dbReference type="SUPFAM" id="SSF89550">
    <property type="entry name" value="PHP domain-like"/>
    <property type="match status" value="1"/>
</dbReference>
<dbReference type="EMBL" id="JAUCBP010000006">
    <property type="protein sequence ID" value="MDM7859863.1"/>
    <property type="molecule type" value="Genomic_DNA"/>
</dbReference>
<accession>A0ABT7SUK0</accession>
<dbReference type="InterPro" id="IPR003141">
    <property type="entry name" value="Pol/His_phosphatase_N"/>
</dbReference>
<reference evidence="2 3" key="1">
    <citation type="submission" date="2023-06" db="EMBL/GenBank/DDBJ databases">
        <title>Alteromonas sp. ASW11-36 isolated from intertidal sand.</title>
        <authorList>
            <person name="Li Y."/>
        </authorList>
    </citation>
    <scope>NUCLEOTIDE SEQUENCE [LARGE SCALE GENOMIC DNA]</scope>
    <source>
        <strain evidence="2 3">ASW11-36</strain>
    </source>
</reference>
<feature type="domain" description="Polymerase/histidinol phosphatase N-terminal" evidence="1">
    <location>
        <begin position="15"/>
        <end position="82"/>
    </location>
</feature>
<evidence type="ECO:0000259" key="1">
    <source>
        <dbReference type="SMART" id="SM00481"/>
    </source>
</evidence>
<protein>
    <submittedName>
        <fullName evidence="2">PHP domain-containing protein</fullName>
    </submittedName>
</protein>
<organism evidence="2 3">
    <name type="scientific">Alteromonas arenosi</name>
    <dbReference type="NCBI Taxonomy" id="3055817"/>
    <lineage>
        <taxon>Bacteria</taxon>
        <taxon>Pseudomonadati</taxon>
        <taxon>Pseudomonadota</taxon>
        <taxon>Gammaproteobacteria</taxon>
        <taxon>Alteromonadales</taxon>
        <taxon>Alteromonadaceae</taxon>
        <taxon>Alteromonas/Salinimonas group</taxon>
        <taxon>Alteromonas</taxon>
    </lineage>
</organism>
<dbReference type="Gene3D" id="3.20.20.140">
    <property type="entry name" value="Metal-dependent hydrolases"/>
    <property type="match status" value="1"/>
</dbReference>
<evidence type="ECO:0000313" key="2">
    <source>
        <dbReference type="EMBL" id="MDM7859863.1"/>
    </source>
</evidence>
<dbReference type="InterPro" id="IPR004013">
    <property type="entry name" value="PHP_dom"/>
</dbReference>
<dbReference type="SMART" id="SM00481">
    <property type="entry name" value="POLIIIAc"/>
    <property type="match status" value="1"/>
</dbReference>
<dbReference type="InterPro" id="IPR052018">
    <property type="entry name" value="PHP_domain"/>
</dbReference>
<evidence type="ECO:0000313" key="3">
    <source>
        <dbReference type="Proteomes" id="UP001234343"/>
    </source>
</evidence>
<dbReference type="PANTHER" id="PTHR42924">
    <property type="entry name" value="EXONUCLEASE"/>
    <property type="match status" value="1"/>
</dbReference>
<dbReference type="Proteomes" id="UP001234343">
    <property type="component" value="Unassembled WGS sequence"/>
</dbReference>
<sequence>MPLVSTVNSKSQLKIDLHSHTLHSDGQLSPTELIQRAHNMQLDVLSITDHDSIDGLNEAHVYQAKQKRPLTIINGIELSTRWHGFDIHIVGLNIDVSNQQFQARVAQQHETRRARAEKIAYKLALCGFTQAQDVLHDRCDEQITRSHFAHAMVRAGFVKDHQQAFKQYLGKGKRAFVAPHWITIAEAVEWLHDAGGQAVLAHPTHYDMTTKWLRRLVAEFAAVEGDGIEVNYPNLTPEKQKLLLEIAELHDLKGSVGSDFHYPSRWTELGRRSTIPDEIEPIWHDWTIAMPITKAHPL</sequence>
<dbReference type="Gene3D" id="1.10.150.650">
    <property type="match status" value="1"/>
</dbReference>
<dbReference type="PANTHER" id="PTHR42924:SF3">
    <property type="entry name" value="POLYMERASE_HISTIDINOL PHOSPHATASE N-TERMINAL DOMAIN-CONTAINING PROTEIN"/>
    <property type="match status" value="1"/>
</dbReference>
<comment type="caution">
    <text evidence="2">The sequence shown here is derived from an EMBL/GenBank/DDBJ whole genome shotgun (WGS) entry which is preliminary data.</text>
</comment>
<dbReference type="CDD" id="cd07438">
    <property type="entry name" value="PHP_HisPPase_AMP"/>
    <property type="match status" value="1"/>
</dbReference>
<dbReference type="RefSeq" id="WP_289364041.1">
    <property type="nucleotide sequence ID" value="NZ_JAUCBP010000006.1"/>
</dbReference>
<dbReference type="Pfam" id="PF02811">
    <property type="entry name" value="PHP"/>
    <property type="match status" value="1"/>
</dbReference>